<evidence type="ECO:0000313" key="2">
    <source>
        <dbReference type="Proteomes" id="UP000014680"/>
    </source>
</evidence>
<proteinExistence type="predicted"/>
<sequence>MSSLELPFMMNVLLYISDLRSLETFITVSKKCGTAAFSLRTNPLVDFQDFVYHPPHNMTNDKYNAMATTFKRSKIQAFIDLLKKLFPNLQTLLLTPTQLVNCRDDQMSMCDQVVLSYTKTLSQYFSINSVIYTKIVNANFEILSFTKFNETAEKMEVCRIPQTLMSDIVLQFKRLKTLIVVETHKEEYLRKQNISWETYYEVYRQLIQKGVHVVILLNINHTEIEVSTLINKYPTLMFGVKRWNFTTQFINSYDEFPLQQNSPADFFKDPLINYPSLANSYFLPLKISAFVFKEGRHTNTYFIKKETKPEFDFRTFDHLEELTVGVLPKKTYLPISLKSLTLLNSLKMVGVQNLCEIHLERLETYSFDKSYRDIPTLKTLVLSKPPTNFTVPLQLKEVILRGEVVSIKLNSGLERLTIPYTPVGTLFPKSLTYIEVNQFLDSMPLAHWKEVVVNKESVILGTTLPHCVTKLTVGLEKLNTLDITRLTRLEYLCLITNDLSKGRIIALPANLDTVEVCMNNLSEGSVDGVRQEIGMMFKNTEHLVLSGQFIDSLLTFE</sequence>
<gene>
    <name evidence="1" type="ORF">EIN_253170</name>
</gene>
<dbReference type="Proteomes" id="UP000014680">
    <property type="component" value="Unassembled WGS sequence"/>
</dbReference>
<accession>A0A0A1UF00</accession>
<dbReference type="OrthoDB" id="28673at2759"/>
<evidence type="ECO:0000313" key="1">
    <source>
        <dbReference type="EMBL" id="ELP95053.1"/>
    </source>
</evidence>
<keyword evidence="2" id="KW-1185">Reference proteome</keyword>
<dbReference type="RefSeq" id="XP_004261824.1">
    <property type="nucleotide sequence ID" value="XM_004261776.1"/>
</dbReference>
<dbReference type="EMBL" id="KB206169">
    <property type="protein sequence ID" value="ELP95053.1"/>
    <property type="molecule type" value="Genomic_DNA"/>
</dbReference>
<organism evidence="1 2">
    <name type="scientific">Entamoeba invadens IP1</name>
    <dbReference type="NCBI Taxonomy" id="370355"/>
    <lineage>
        <taxon>Eukaryota</taxon>
        <taxon>Amoebozoa</taxon>
        <taxon>Evosea</taxon>
        <taxon>Archamoebae</taxon>
        <taxon>Mastigamoebida</taxon>
        <taxon>Entamoebidae</taxon>
        <taxon>Entamoeba</taxon>
    </lineage>
</organism>
<dbReference type="AlphaFoldDB" id="A0A0A1UF00"/>
<protein>
    <submittedName>
        <fullName evidence="1">Uncharacterized protein</fullName>
    </submittedName>
</protein>
<dbReference type="GeneID" id="14893988"/>
<name>A0A0A1UF00_ENTIV</name>
<dbReference type="VEuPathDB" id="AmoebaDB:EIN_253170"/>
<dbReference type="KEGG" id="eiv:EIN_253170"/>
<dbReference type="OMA" id="FRTITHF"/>
<reference evidence="1 2" key="1">
    <citation type="submission" date="2012-10" db="EMBL/GenBank/DDBJ databases">
        <authorList>
            <person name="Zafar N."/>
            <person name="Inman J."/>
            <person name="Hall N."/>
            <person name="Lorenzi H."/>
            <person name="Caler E."/>
        </authorList>
    </citation>
    <scope>NUCLEOTIDE SEQUENCE [LARGE SCALE GENOMIC DNA]</scope>
    <source>
        <strain evidence="1 2">IP1</strain>
    </source>
</reference>